<dbReference type="PANTHER" id="PTHR21292">
    <property type="entry name" value="EXOCYST COMPLEX COMPONENT SEC6-RELATED"/>
    <property type="match status" value="1"/>
</dbReference>
<dbReference type="PANTHER" id="PTHR21292:SF4">
    <property type="entry name" value="TUMOR NECROSIS FACTOR ALPHA-INDUCED PROTEIN 2"/>
    <property type="match status" value="1"/>
</dbReference>
<proteinExistence type="inferred from homology"/>
<keyword evidence="2" id="KW-0175">Coiled coil</keyword>
<evidence type="ECO:0000256" key="2">
    <source>
        <dbReference type="SAM" id="Coils"/>
    </source>
</evidence>
<keyword evidence="4" id="KW-1185">Reference proteome</keyword>
<dbReference type="EMBL" id="JAROKS010000020">
    <property type="protein sequence ID" value="KAK1791615.1"/>
    <property type="molecule type" value="Genomic_DNA"/>
</dbReference>
<reference evidence="3" key="1">
    <citation type="submission" date="2023-03" db="EMBL/GenBank/DDBJ databases">
        <title>Electrophorus voltai genome.</title>
        <authorList>
            <person name="Bian C."/>
        </authorList>
    </citation>
    <scope>NUCLEOTIDE SEQUENCE</scope>
    <source>
        <strain evidence="3">CB-2022</strain>
        <tissue evidence="3">Muscle</tissue>
    </source>
</reference>
<organism evidence="3 4">
    <name type="scientific">Electrophorus voltai</name>
    <dbReference type="NCBI Taxonomy" id="2609070"/>
    <lineage>
        <taxon>Eukaryota</taxon>
        <taxon>Metazoa</taxon>
        <taxon>Chordata</taxon>
        <taxon>Craniata</taxon>
        <taxon>Vertebrata</taxon>
        <taxon>Euteleostomi</taxon>
        <taxon>Actinopterygii</taxon>
        <taxon>Neopterygii</taxon>
        <taxon>Teleostei</taxon>
        <taxon>Ostariophysi</taxon>
        <taxon>Gymnotiformes</taxon>
        <taxon>Gymnotoidei</taxon>
        <taxon>Gymnotidae</taxon>
        <taxon>Electrophorus</taxon>
    </lineage>
</organism>
<evidence type="ECO:0000256" key="1">
    <source>
        <dbReference type="ARBA" id="ARBA00009447"/>
    </source>
</evidence>
<protein>
    <recommendedName>
        <fullName evidence="5">Tumor necrosis factor, alpha-induced protein 2b</fullName>
    </recommendedName>
</protein>
<evidence type="ECO:0000313" key="3">
    <source>
        <dbReference type="EMBL" id="KAK1791615.1"/>
    </source>
</evidence>
<dbReference type="AlphaFoldDB" id="A0AAD8Z5B7"/>
<dbReference type="Gene3D" id="1.10.357.70">
    <property type="entry name" value="Exocyst complex component Sec6, C-terminal domain"/>
    <property type="match status" value="1"/>
</dbReference>
<dbReference type="GO" id="GO:0000149">
    <property type="term" value="F:SNARE binding"/>
    <property type="evidence" value="ECO:0007669"/>
    <property type="project" value="TreeGrafter"/>
</dbReference>
<dbReference type="GO" id="GO:0006887">
    <property type="term" value="P:exocytosis"/>
    <property type="evidence" value="ECO:0007669"/>
    <property type="project" value="InterPro"/>
</dbReference>
<dbReference type="Proteomes" id="UP001239994">
    <property type="component" value="Unassembled WGS sequence"/>
</dbReference>
<dbReference type="InterPro" id="IPR042532">
    <property type="entry name" value="EXOC3/Sec6_C"/>
</dbReference>
<dbReference type="GO" id="GO:0051601">
    <property type="term" value="P:exocyst localization"/>
    <property type="evidence" value="ECO:0007669"/>
    <property type="project" value="TreeGrafter"/>
</dbReference>
<dbReference type="Pfam" id="PF06046">
    <property type="entry name" value="Sec6"/>
    <property type="match status" value="1"/>
</dbReference>
<evidence type="ECO:0000313" key="4">
    <source>
        <dbReference type="Proteomes" id="UP001239994"/>
    </source>
</evidence>
<dbReference type="InterPro" id="IPR010326">
    <property type="entry name" value="EXOC3/Sec6"/>
</dbReference>
<evidence type="ECO:0008006" key="5">
    <source>
        <dbReference type="Google" id="ProtNLM"/>
    </source>
</evidence>
<dbReference type="GO" id="GO:0000145">
    <property type="term" value="C:exocyst"/>
    <property type="evidence" value="ECO:0007669"/>
    <property type="project" value="InterPro"/>
</dbReference>
<gene>
    <name evidence="3" type="ORF">P4O66_013611</name>
</gene>
<comment type="similarity">
    <text evidence="1">Belongs to the SEC6 family.</text>
</comment>
<accession>A0AAD8Z5B7</accession>
<comment type="caution">
    <text evidence="3">The sequence shown here is derived from an EMBL/GenBank/DDBJ whole genome shotgun (WGS) entry which is preliminary data.</text>
</comment>
<name>A0AAD8Z5B7_9TELE</name>
<sequence length="610" mass="70780">MEHDIQTKEVLLTFKQNLQQNHFARAGQQLIDCEERLFALKQEGVQSSKGIVEEEEDYEEHLKKDFEELLEKIWSTIENSLEVKNKEEIDSLKEAVLALQQEEIQDQRWEGFDEKKCPPWRPRYCKRTHDSLLEKVVKQRMEAAKPDLNCSIKSSIQMDIISKAKQLKSDLLQVATNVKSCYPELNICQYYANLYHQAFSAKIKEIADYGLSDSDCLHILQWVNTHYPRHTVLYYRIIKHEALTGMIQYEQLEALLPNKMLEPLEEQFLSSKENELQTWCQKFLSTEEKATPEMKDGCYSSTLAIDVIQCIHGVLTSAQEVLGDHSKTKRMTHQIKEFLIIYHRFLVKVTEDNQKADAVLKASLHCIRQFRDYIIKNADCFPRHIKADCENLLTRMRDTCLGYFTISIHKDLKGKYSKLGTQGWLKNNEHMCSELLEAVDGHIQKLKNLDNTCLTCLKELLSQFHKEVLVEYVRKMMKKKIKLGDEKKLHQAAEALCNNGQKIHTLFTEAGSDMDELKNVLAKLAELLILKDPHCIELQLVSLYTIYPDFSEAHVSAWLHLKANLSASDLKNIKKTFSEFRELESLEGTPESNKDPFYSCSNFFSKVVVK</sequence>
<feature type="coiled-coil region" evidence="2">
    <location>
        <begin position="52"/>
        <end position="102"/>
    </location>
</feature>